<gene>
    <name evidence="26" type="ORF">NDU88_004271</name>
</gene>
<keyword evidence="4 23" id="KW-0813">Transport</keyword>
<feature type="transmembrane region" description="Helical" evidence="23">
    <location>
        <begin position="991"/>
        <end position="1020"/>
    </location>
</feature>
<dbReference type="InterPro" id="IPR004014">
    <property type="entry name" value="ATPase_P-typ_cation-transptr_N"/>
</dbReference>
<keyword evidence="15 23" id="KW-1133">Transmembrane helix</keyword>
<dbReference type="GO" id="GO:0046872">
    <property type="term" value="F:metal ion binding"/>
    <property type="evidence" value="ECO:0007669"/>
    <property type="project" value="UniProtKB-KW"/>
</dbReference>
<feature type="transmembrane region" description="Helical" evidence="23">
    <location>
        <begin position="1571"/>
        <end position="1589"/>
    </location>
</feature>
<feature type="compositionally biased region" description="Low complexity" evidence="24">
    <location>
        <begin position="633"/>
        <end position="653"/>
    </location>
</feature>
<keyword evidence="11 23" id="KW-0106">Calcium</keyword>
<keyword evidence="9" id="KW-0479">Metal-binding</keyword>
<protein>
    <recommendedName>
        <fullName evidence="23">Calcium-transporting ATPase</fullName>
        <ecNumber evidence="23">7.2.2.10</ecNumber>
    </recommendedName>
</protein>
<evidence type="ECO:0000256" key="12">
    <source>
        <dbReference type="ARBA" id="ARBA00022840"/>
    </source>
</evidence>
<feature type="transmembrane region" description="Helical" evidence="23">
    <location>
        <begin position="966"/>
        <end position="985"/>
    </location>
</feature>
<organism evidence="26 27">
    <name type="scientific">Pleurodeles waltl</name>
    <name type="common">Iberian ribbed newt</name>
    <dbReference type="NCBI Taxonomy" id="8319"/>
    <lineage>
        <taxon>Eukaryota</taxon>
        <taxon>Metazoa</taxon>
        <taxon>Chordata</taxon>
        <taxon>Craniata</taxon>
        <taxon>Vertebrata</taxon>
        <taxon>Euteleostomi</taxon>
        <taxon>Amphibia</taxon>
        <taxon>Batrachia</taxon>
        <taxon>Caudata</taxon>
        <taxon>Salamandroidea</taxon>
        <taxon>Salamandridae</taxon>
        <taxon>Pleurodelinae</taxon>
        <taxon>Pleurodeles</taxon>
    </lineage>
</organism>
<evidence type="ECO:0000256" key="13">
    <source>
        <dbReference type="ARBA" id="ARBA00022842"/>
    </source>
</evidence>
<dbReference type="Pfam" id="PF13246">
    <property type="entry name" value="Cation_ATPase"/>
    <property type="match status" value="1"/>
</dbReference>
<name>A0AAV7L6A1_PLEWA</name>
<feature type="transmembrane region" description="Helical" evidence="23">
    <location>
        <begin position="1505"/>
        <end position="1522"/>
    </location>
</feature>
<dbReference type="GO" id="GO:0005524">
    <property type="term" value="F:ATP binding"/>
    <property type="evidence" value="ECO:0007669"/>
    <property type="project" value="UniProtKB-KW"/>
</dbReference>
<keyword evidence="13" id="KW-0460">Magnesium</keyword>
<dbReference type="GO" id="GO:0016887">
    <property type="term" value="F:ATP hydrolysis activity"/>
    <property type="evidence" value="ECO:0007669"/>
    <property type="project" value="InterPro"/>
</dbReference>
<feature type="region of interest" description="Disordered" evidence="24">
    <location>
        <begin position="126"/>
        <end position="156"/>
    </location>
</feature>
<feature type="region of interest" description="Disordered" evidence="24">
    <location>
        <begin position="431"/>
        <end position="456"/>
    </location>
</feature>
<dbReference type="InterPro" id="IPR023214">
    <property type="entry name" value="HAD_sf"/>
</dbReference>
<feature type="region of interest" description="Disordered" evidence="24">
    <location>
        <begin position="172"/>
        <end position="201"/>
    </location>
</feature>
<feature type="transmembrane region" description="Helical" evidence="23">
    <location>
        <begin position="1473"/>
        <end position="1493"/>
    </location>
</feature>
<evidence type="ECO:0000256" key="6">
    <source>
        <dbReference type="ARBA" id="ARBA00022553"/>
    </source>
</evidence>
<evidence type="ECO:0000313" key="27">
    <source>
        <dbReference type="Proteomes" id="UP001066276"/>
    </source>
</evidence>
<evidence type="ECO:0000256" key="10">
    <source>
        <dbReference type="ARBA" id="ARBA00022741"/>
    </source>
</evidence>
<dbReference type="SMART" id="SM00831">
    <property type="entry name" value="Cation_ATPase_N"/>
    <property type="match status" value="1"/>
</dbReference>
<dbReference type="FunFam" id="3.40.1110.10:FF:000006">
    <property type="entry name" value="Calcium-transporting ATPase"/>
    <property type="match status" value="1"/>
</dbReference>
<feature type="region of interest" description="Disordered" evidence="24">
    <location>
        <begin position="281"/>
        <end position="309"/>
    </location>
</feature>
<evidence type="ECO:0000256" key="2">
    <source>
        <dbReference type="ARBA" id="ARBA00004554"/>
    </source>
</evidence>
<comment type="catalytic activity">
    <reaction evidence="19">
        <text>Ca(2+)(in) + ATP + H2O = Ca(2+)(out) + ADP + phosphate + H(+)</text>
        <dbReference type="Rhea" id="RHEA:18105"/>
        <dbReference type="ChEBI" id="CHEBI:15377"/>
        <dbReference type="ChEBI" id="CHEBI:15378"/>
        <dbReference type="ChEBI" id="CHEBI:29108"/>
        <dbReference type="ChEBI" id="CHEBI:30616"/>
        <dbReference type="ChEBI" id="CHEBI:43474"/>
        <dbReference type="ChEBI" id="CHEBI:456216"/>
        <dbReference type="EC" id="7.2.2.10"/>
    </reaction>
    <physiologicalReaction direction="left-to-right" evidence="19">
        <dbReference type="Rhea" id="RHEA:18106"/>
    </physiologicalReaction>
</comment>
<dbReference type="PROSITE" id="PS00154">
    <property type="entry name" value="ATPASE_E1_E2"/>
    <property type="match status" value="1"/>
</dbReference>
<keyword evidence="14" id="KW-1278">Translocase</keyword>
<dbReference type="InterPro" id="IPR006413">
    <property type="entry name" value="P-type_ATPase_IIA_PMR1"/>
</dbReference>
<dbReference type="PANTHER" id="PTHR42861">
    <property type="entry name" value="CALCIUM-TRANSPORTING ATPASE"/>
    <property type="match status" value="1"/>
</dbReference>
<feature type="compositionally biased region" description="Polar residues" evidence="24">
    <location>
        <begin position="172"/>
        <end position="183"/>
    </location>
</feature>
<dbReference type="InterPro" id="IPR001757">
    <property type="entry name" value="P_typ_ATPase"/>
</dbReference>
<dbReference type="GO" id="GO:0016323">
    <property type="term" value="C:basolateral plasma membrane"/>
    <property type="evidence" value="ECO:0007669"/>
    <property type="project" value="UniProtKB-SubCell"/>
</dbReference>
<accession>A0AAV7L6A1</accession>
<dbReference type="InterPro" id="IPR059000">
    <property type="entry name" value="ATPase_P-type_domA"/>
</dbReference>
<evidence type="ECO:0000256" key="15">
    <source>
        <dbReference type="ARBA" id="ARBA00022989"/>
    </source>
</evidence>
<dbReference type="InterPro" id="IPR018303">
    <property type="entry name" value="ATPase_P-typ_P_site"/>
</dbReference>
<evidence type="ECO:0000256" key="18">
    <source>
        <dbReference type="ARBA" id="ARBA00023136"/>
    </source>
</evidence>
<comment type="catalytic activity">
    <reaction evidence="20">
        <text>Mn(2+)(in) + ATP + H2O = Mn(2+)(out) + ADP + phosphate + H(+)</text>
        <dbReference type="Rhea" id="RHEA:66820"/>
        <dbReference type="ChEBI" id="CHEBI:15377"/>
        <dbReference type="ChEBI" id="CHEBI:15378"/>
        <dbReference type="ChEBI" id="CHEBI:29035"/>
        <dbReference type="ChEBI" id="CHEBI:30616"/>
        <dbReference type="ChEBI" id="CHEBI:43474"/>
        <dbReference type="ChEBI" id="CHEBI:456216"/>
    </reaction>
    <physiologicalReaction direction="left-to-right" evidence="20">
        <dbReference type="Rhea" id="RHEA:66821"/>
    </physiologicalReaction>
</comment>
<evidence type="ECO:0000256" key="16">
    <source>
        <dbReference type="ARBA" id="ARBA00023034"/>
    </source>
</evidence>
<evidence type="ECO:0000256" key="20">
    <source>
        <dbReference type="ARBA" id="ARBA00047330"/>
    </source>
</evidence>
<feature type="transmembrane region" description="Helical" evidence="23">
    <location>
        <begin position="802"/>
        <end position="818"/>
    </location>
</feature>
<keyword evidence="27" id="KW-1185">Reference proteome</keyword>
<dbReference type="GO" id="GO:0031090">
    <property type="term" value="C:organelle membrane"/>
    <property type="evidence" value="ECO:0007669"/>
    <property type="project" value="UniProtKB-ARBA"/>
</dbReference>
<comment type="caution">
    <text evidence="26">The sequence shown here is derived from an EMBL/GenBank/DDBJ whole genome shotgun (WGS) entry which is preliminary data.</text>
</comment>
<dbReference type="PRINTS" id="PR00120">
    <property type="entry name" value="HATPASE"/>
</dbReference>
<dbReference type="GO" id="GO:0005388">
    <property type="term" value="F:P-type calcium transporter activity"/>
    <property type="evidence" value="ECO:0007669"/>
    <property type="project" value="UniProtKB-EC"/>
</dbReference>
<comment type="similarity">
    <text evidence="3 23">Belongs to the cation transport ATPase (P-type) (TC 3.A.3) family. Type IIA subfamily.</text>
</comment>
<dbReference type="SUPFAM" id="SSF56784">
    <property type="entry name" value="HAD-like"/>
    <property type="match status" value="1"/>
</dbReference>
<evidence type="ECO:0000256" key="23">
    <source>
        <dbReference type="RuleBase" id="RU361146"/>
    </source>
</evidence>
<dbReference type="NCBIfam" id="TIGR01494">
    <property type="entry name" value="ATPase_P-type"/>
    <property type="match status" value="2"/>
</dbReference>
<dbReference type="EC" id="7.2.2.10" evidence="23"/>
<dbReference type="Pfam" id="PF00122">
    <property type="entry name" value="E1-E2_ATPase"/>
    <property type="match status" value="1"/>
</dbReference>
<evidence type="ECO:0000256" key="1">
    <source>
        <dbReference type="ARBA" id="ARBA00004166"/>
    </source>
</evidence>
<keyword evidence="7 23" id="KW-0109">Calcium transport</keyword>
<keyword evidence="16" id="KW-0333">Golgi apparatus</keyword>
<evidence type="ECO:0000259" key="25">
    <source>
        <dbReference type="SMART" id="SM00831"/>
    </source>
</evidence>
<dbReference type="SFLD" id="SFLDS00003">
    <property type="entry name" value="Haloacid_Dehalogenase"/>
    <property type="match status" value="1"/>
</dbReference>
<dbReference type="GO" id="GO:0005794">
    <property type="term" value="C:Golgi apparatus"/>
    <property type="evidence" value="ECO:0007669"/>
    <property type="project" value="UniProtKB-SubCell"/>
</dbReference>
<keyword evidence="8 23" id="KW-0812">Transmembrane</keyword>
<keyword evidence="18 23" id="KW-0472">Membrane</keyword>
<dbReference type="CDD" id="cd02085">
    <property type="entry name" value="P-type_ATPase_SPCA"/>
    <property type="match status" value="1"/>
</dbReference>
<evidence type="ECO:0000256" key="24">
    <source>
        <dbReference type="SAM" id="MobiDB-lite"/>
    </source>
</evidence>
<dbReference type="InterPro" id="IPR036412">
    <property type="entry name" value="HAD-like_sf"/>
</dbReference>
<feature type="domain" description="Cation-transporting P-type ATPase N-terminal" evidence="25">
    <location>
        <begin position="724"/>
        <end position="798"/>
    </location>
</feature>
<keyword evidence="17 23" id="KW-0406">Ion transport</keyword>
<dbReference type="FunFam" id="2.70.150.10:FF:000008">
    <property type="entry name" value="Calcium-transporting ATPase"/>
    <property type="match status" value="1"/>
</dbReference>
<evidence type="ECO:0000256" key="14">
    <source>
        <dbReference type="ARBA" id="ARBA00022967"/>
    </source>
</evidence>
<comment type="subcellular location">
    <subcellularLocation>
        <location evidence="2">Basolateral cell membrane</location>
        <topology evidence="2">Multi-pass membrane protein</topology>
    </subcellularLocation>
    <subcellularLocation>
        <location evidence="1">Golgi apparatus</location>
        <location evidence="1">trans-Golgi network membrane</location>
        <topology evidence="1">Multi-pass membrane protein</topology>
    </subcellularLocation>
    <subcellularLocation>
        <location evidence="23">Membrane</location>
        <topology evidence="23">Multi-pass membrane protein</topology>
    </subcellularLocation>
</comment>
<reference evidence="26" key="1">
    <citation type="journal article" date="2022" name="bioRxiv">
        <title>Sequencing and chromosome-scale assembly of the giantPleurodeles waltlgenome.</title>
        <authorList>
            <person name="Brown T."/>
            <person name="Elewa A."/>
            <person name="Iarovenko S."/>
            <person name="Subramanian E."/>
            <person name="Araus A.J."/>
            <person name="Petzold A."/>
            <person name="Susuki M."/>
            <person name="Suzuki K.-i.T."/>
            <person name="Hayashi T."/>
            <person name="Toyoda A."/>
            <person name="Oliveira C."/>
            <person name="Osipova E."/>
            <person name="Leigh N.D."/>
            <person name="Simon A."/>
            <person name="Yun M.H."/>
        </authorList>
    </citation>
    <scope>NUCLEOTIDE SEQUENCE</scope>
    <source>
        <strain evidence="26">20211129_DDA</strain>
        <tissue evidence="26">Liver</tissue>
    </source>
</reference>
<evidence type="ECO:0000256" key="9">
    <source>
        <dbReference type="ARBA" id="ARBA00022723"/>
    </source>
</evidence>
<feature type="transmembrane region" description="Helical" evidence="23">
    <location>
        <begin position="1542"/>
        <end position="1559"/>
    </location>
</feature>
<dbReference type="InterPro" id="IPR044492">
    <property type="entry name" value="P_typ_ATPase_HD_dom"/>
</dbReference>
<evidence type="ECO:0000256" key="7">
    <source>
        <dbReference type="ARBA" id="ARBA00022568"/>
    </source>
</evidence>
<dbReference type="Gene3D" id="1.20.1110.10">
    <property type="entry name" value="Calcium-transporting ATPase, transmembrane domain"/>
    <property type="match status" value="1"/>
</dbReference>
<dbReference type="Pfam" id="PF00690">
    <property type="entry name" value="Cation_ATPase_N"/>
    <property type="match status" value="1"/>
</dbReference>
<comment type="subunit">
    <text evidence="22">Interacts (via N-terminus) with ORAI1 (via N- and C-termini); this interaction regulates Ca(2+) influx at the plasma membrane.</text>
</comment>
<dbReference type="InterPro" id="IPR023299">
    <property type="entry name" value="ATPase_P-typ_cyto_dom_N"/>
</dbReference>
<dbReference type="SUPFAM" id="SSF81653">
    <property type="entry name" value="Calcium ATPase, transduction domain A"/>
    <property type="match status" value="1"/>
</dbReference>
<keyword evidence="5" id="KW-1003">Cell membrane</keyword>
<keyword evidence="12 23" id="KW-0067">ATP-binding</keyword>
<evidence type="ECO:0000256" key="5">
    <source>
        <dbReference type="ARBA" id="ARBA00022475"/>
    </source>
</evidence>
<dbReference type="EMBL" id="JANPWB010000016">
    <property type="protein sequence ID" value="KAJ1084118.1"/>
    <property type="molecule type" value="Genomic_DNA"/>
</dbReference>
<comment type="function">
    <text evidence="23">Catalyzes the hydrolysis of ATP coupled with the transport of calcium.</text>
</comment>
<dbReference type="NCBIfam" id="TIGR01522">
    <property type="entry name" value="ATPase-IIA2_Ca"/>
    <property type="match status" value="1"/>
</dbReference>
<evidence type="ECO:0000256" key="8">
    <source>
        <dbReference type="ARBA" id="ARBA00022692"/>
    </source>
</evidence>
<dbReference type="SUPFAM" id="SSF81665">
    <property type="entry name" value="Calcium ATPase, transmembrane domain M"/>
    <property type="match status" value="1"/>
</dbReference>
<evidence type="ECO:0000313" key="26">
    <source>
        <dbReference type="EMBL" id="KAJ1084118.1"/>
    </source>
</evidence>
<evidence type="ECO:0000256" key="21">
    <source>
        <dbReference type="ARBA" id="ARBA00054616"/>
    </source>
</evidence>
<comment type="function">
    <text evidence="21">ATP-driven pump that supplies the Golgi apparatus with Ca(2+) and Mn(2+) ions, both essential cofactors for processing and trafficking of newly synthesized proteins in the secretory pathway. Within a catalytic cycle, acquires Ca(2+) or Mn(2+) ions on the cytoplasmic side of the membrane and delivers them to the lumenal side. The transfer of ions across the membrane is coupled to ATP hydrolysis and is associated with a transient phosphorylation that shifts the pump conformation from inward-facing to outward-facing state. Induces Ca(2+) influx independently of its ATP-driven pump function. At the basolateral membrane of mammary epithelial cells, interacts with Ca(2+) channel ORAI1 and mediates Ca(2+) entry independently of the Ca(2+) content of endoplasmic reticulum or Golgi stores. May facilitate transepithelial transport of large quantities of Ca(2+) for milk secretion via activation of Ca(2+) influx channels at the plasma membrane and active Ca(2+) transport at the Golgi apparatus.</text>
</comment>
<dbReference type="InterPro" id="IPR023298">
    <property type="entry name" value="ATPase_P-typ_TM_dom_sf"/>
</dbReference>
<comment type="caution">
    <text evidence="23">Lacks conserved residue(s) required for the propagation of feature annotation.</text>
</comment>
<dbReference type="Gene3D" id="2.70.150.10">
    <property type="entry name" value="Calcium-transporting ATPase, cytoplasmic transduction domain A"/>
    <property type="match status" value="1"/>
</dbReference>
<dbReference type="InterPro" id="IPR008250">
    <property type="entry name" value="ATPase_P-typ_transduc_dom_A_sf"/>
</dbReference>
<evidence type="ECO:0000256" key="4">
    <source>
        <dbReference type="ARBA" id="ARBA00022448"/>
    </source>
</evidence>
<dbReference type="Proteomes" id="UP001066276">
    <property type="component" value="Chromosome 12"/>
</dbReference>
<dbReference type="Gene3D" id="3.40.50.1000">
    <property type="entry name" value="HAD superfamily/HAD-like"/>
    <property type="match status" value="1"/>
</dbReference>
<evidence type="ECO:0000256" key="11">
    <source>
        <dbReference type="ARBA" id="ARBA00022837"/>
    </source>
</evidence>
<evidence type="ECO:0000256" key="17">
    <source>
        <dbReference type="ARBA" id="ARBA00023065"/>
    </source>
</evidence>
<dbReference type="FunFam" id="3.40.50.1000:FF:000001">
    <property type="entry name" value="Phospholipid-transporting ATPase IC"/>
    <property type="match status" value="1"/>
</dbReference>
<proteinExistence type="inferred from homology"/>
<dbReference type="FunFam" id="3.40.50.1000:FF:000028">
    <property type="entry name" value="Calcium-transporting P-type ATPase, putative"/>
    <property type="match status" value="1"/>
</dbReference>
<sequence>MPTLPGRAGELMPTLPPHTGETVPTLPMRTRDVVASLPGHAGDIIPTVPLRHGETVPSLAGCTADLVPILPARAGETVHTLPGRTGESIASKLPGDWAPSLPAHTGETVSPSPACTMVIVPILPKRKQETPPPLPVRTGETVPTLSAGPADRMPSLQAGETAPTLLGRASEITPSLPTRSNEAVPTLPGRTRETVPSLTTHSGETVHTLPMRTMETAPPLPFRAREIIPAQPTGTREPVPTQPIGSGVASTASPMHNGQIMPTLPPRPGAIDPTLTVCKSEGVPTLPTRSAEKVPTPPRHTGELLPTTKMCTGDIIPSLPMCTREIVPTLPMRVGKAVPILPIHTEHIVPTVPMCTGDAVATMTMSKSEPVPTLPARNKDMVPTLPVRACEIKAILETRTSLPTHTEEAVPSLQMHTKEIVRVLPTLCEDTVPPLPKRRGETRHPMPPPSSLEPEPTLAKRIEEKASRIPARPHEVVPTLLTCTGKPEPTPPTRIGETVRTLPARAQEAVPTQLARTRNAVHCLPVHGGDTVHCLLVSGGGPVHGWSTVHSADLVHCLPACAVPAPCRACSMPGRAPGSAVLAHGGAQSLCRLGPAPCRVCSLAGRASGGGGWALTCTGAALSGLPLPHGASAAAGHGPAGDPAAGDPAASDPVHASDPIGSRQPSRMGAKGLSRLFQKLTRLRGTQKYRPVGNGELLEEQVEEECELKTVNQDKGVVALSAKEACMQTKEELAKYLQVDLETGLSDYSVIQRRLKHGWNEFKVDSEEPVWKKYLGQFTNPLILLLLGSALVSIITKEYEDAVSITVAILIVVTVAFIQEYRSEKSLEELNKLVPPECNCTREGKLQHLLARELVPGDLVCLSVGDRIPADIRLIEATDLLVDESSFTGEAEPCSKTDGPLSEPGDITTLSNVAFMGTLVRYGKGKGVVIGVGEKSQFGEVFKMMQAEETPKTPLQKSMDKLGKQLSFFSFCIIGLIMLIGWLQGKHLLSMFTIGVSLAVAAIPEGLPIVVTVTLALGVMRMAKKRVIVKKLPIVETLGCCNVICSDKTGTLTANEMTVTQLVTSDGIHAEVSGVGYNAKGCVTLLPMKEEVYEFANISVGKLVEAGCVANNAIIENNTLLGQPTEGALVVLAMKMGLENRSNFYVRRKEIPFSSEQKWMAVKCVPRNESSEEIYFMKGAFEEVIQYCTTYNNGGIPVPITPQQIATYLQEEKNMGSLGLRVLALASGPELGKLMFLGLVGIIDPPRAGVKEAVQILLESGVAMKMITGDALETAVAIGRSIGLCNGKLKAMSGEELDRLEDVDLPSIVKQVSVFYRTSPKHKLKIIKALQHNGAIVGMTGDGVNDAVALKSADIGVAMGKTGTDVSKEAADMILVDDDFTTIMDAIEEGKGIFYNIKNFVRFQLSTSISALSLITLSTVLNLPNPLNAMQILWINIIMDGPPAQSLGVEPVDKDAVKQPPRCAKDAILNKTLILKILLSAVIIISGTLFVFWKEIPDGKVTPRTTTMTFTCFVFFDMFNALSCRSLTKSVFEIGLFSNRMFLYSVLGSILGQMAVIYIPPLQKIFLTQNLGALDLLFLTGLASSVFMVSELIKLCERYCCRTKSMVILTEEV</sequence>
<feature type="region of interest" description="Disordered" evidence="24">
    <location>
        <begin position="1"/>
        <end position="22"/>
    </location>
</feature>
<dbReference type="Pfam" id="PF00689">
    <property type="entry name" value="Cation_ATPase_C"/>
    <property type="match status" value="1"/>
</dbReference>
<dbReference type="InterPro" id="IPR006068">
    <property type="entry name" value="ATPase_P-typ_cation-transptr_C"/>
</dbReference>
<keyword evidence="6" id="KW-0597">Phosphoprotein</keyword>
<dbReference type="Gene3D" id="3.40.1110.10">
    <property type="entry name" value="Calcium-transporting ATPase, cytoplasmic domain N"/>
    <property type="match status" value="1"/>
</dbReference>
<dbReference type="SFLD" id="SFLDG00002">
    <property type="entry name" value="C1.7:_P-type_atpase_like"/>
    <property type="match status" value="1"/>
</dbReference>
<keyword evidence="10 23" id="KW-0547">Nucleotide-binding</keyword>
<dbReference type="SFLD" id="SFLDF00027">
    <property type="entry name" value="p-type_atpase"/>
    <property type="match status" value="1"/>
</dbReference>
<evidence type="ECO:0000256" key="3">
    <source>
        <dbReference type="ARBA" id="ARBA00005675"/>
    </source>
</evidence>
<feature type="region of interest" description="Disordered" evidence="24">
    <location>
        <begin position="633"/>
        <end position="671"/>
    </location>
</feature>
<dbReference type="PRINTS" id="PR00119">
    <property type="entry name" value="CATATPASE"/>
</dbReference>
<evidence type="ECO:0000256" key="22">
    <source>
        <dbReference type="ARBA" id="ARBA00062966"/>
    </source>
</evidence>
<evidence type="ECO:0000256" key="19">
    <source>
        <dbReference type="ARBA" id="ARBA00047282"/>
    </source>
</evidence>